<reference evidence="3 4" key="1">
    <citation type="submission" date="2018-02" db="EMBL/GenBank/DDBJ databases">
        <title>Subsurface microbial communities from deep shales in Ohio and West Virginia, USA.</title>
        <authorList>
            <person name="Wrighton K."/>
        </authorList>
    </citation>
    <scope>NUCLEOTIDE SEQUENCE [LARGE SCALE GENOMIC DNA]</scope>
    <source>
        <strain evidence="3 4">MARC-MIP3H16</strain>
    </source>
</reference>
<dbReference type="InterPro" id="IPR012336">
    <property type="entry name" value="Thioredoxin-like_fold"/>
</dbReference>
<dbReference type="Gene3D" id="3.40.30.10">
    <property type="entry name" value="Glutaredoxin"/>
    <property type="match status" value="1"/>
</dbReference>
<gene>
    <name evidence="3" type="ORF">B0F89_10949</name>
</gene>
<evidence type="ECO:0000313" key="3">
    <source>
        <dbReference type="EMBL" id="PPK61530.1"/>
    </source>
</evidence>
<dbReference type="InterPro" id="IPR036249">
    <property type="entry name" value="Thioredoxin-like_sf"/>
</dbReference>
<feature type="signal peptide" evidence="1">
    <location>
        <begin position="1"/>
        <end position="20"/>
    </location>
</feature>
<feature type="domain" description="Thioredoxin-like fold" evidence="2">
    <location>
        <begin position="112"/>
        <end position="230"/>
    </location>
</feature>
<proteinExistence type="predicted"/>
<dbReference type="EMBL" id="PTIW01000009">
    <property type="protein sequence ID" value="PPK61530.1"/>
    <property type="molecule type" value="Genomic_DNA"/>
</dbReference>
<comment type="caution">
    <text evidence="3">The sequence shown here is derived from an EMBL/GenBank/DDBJ whole genome shotgun (WGS) entry which is preliminary data.</text>
</comment>
<sequence>MTKILKLSLLVFSFLSVLNAYEPKEVTKEEIKQINNLNLLQKADIKVNKAFDMGSIYILDSIIQGKPQELFLTKDKKVLIAGNVMDVNSGDAITLPVDLSNTIGKEALTYGSGKDEYILFTDPECPYCKKLESFFPKLEKHVKIRVFFFPLSFHNNARDLSIYFMSKNTNEEKIKAMLNTNADSKEFKNRKISKDELAKLEKSLEEQMIIAQKLNIRGTPTLFNKDGKKIVWVELLKKYNIDLQ</sequence>
<evidence type="ECO:0000259" key="2">
    <source>
        <dbReference type="Pfam" id="PF13098"/>
    </source>
</evidence>
<dbReference type="Pfam" id="PF13098">
    <property type="entry name" value="Thioredoxin_2"/>
    <property type="match status" value="1"/>
</dbReference>
<dbReference type="Proteomes" id="UP000239861">
    <property type="component" value="Unassembled WGS sequence"/>
</dbReference>
<evidence type="ECO:0000313" key="4">
    <source>
        <dbReference type="Proteomes" id="UP000239861"/>
    </source>
</evidence>
<dbReference type="RefSeq" id="WP_079578905.1">
    <property type="nucleotide sequence ID" value="NZ_FUYO01000021.1"/>
</dbReference>
<dbReference type="PANTHER" id="PTHR35272:SF3">
    <property type="entry name" value="THIOL:DISULFIDE INTERCHANGE PROTEIN DSBC"/>
    <property type="match status" value="1"/>
</dbReference>
<organism evidence="3 4">
    <name type="scientific">Malaciobacter marinus</name>
    <dbReference type="NCBI Taxonomy" id="505249"/>
    <lineage>
        <taxon>Bacteria</taxon>
        <taxon>Pseudomonadati</taxon>
        <taxon>Campylobacterota</taxon>
        <taxon>Epsilonproteobacteria</taxon>
        <taxon>Campylobacterales</taxon>
        <taxon>Arcobacteraceae</taxon>
        <taxon>Malaciobacter</taxon>
    </lineage>
</organism>
<dbReference type="AlphaFoldDB" id="A0AB36ZWS2"/>
<evidence type="ECO:0000256" key="1">
    <source>
        <dbReference type="SAM" id="SignalP"/>
    </source>
</evidence>
<dbReference type="PANTHER" id="PTHR35272">
    <property type="entry name" value="THIOL:DISULFIDE INTERCHANGE PROTEIN DSBC-RELATED"/>
    <property type="match status" value="1"/>
</dbReference>
<keyword evidence="1" id="KW-0732">Signal</keyword>
<feature type="chain" id="PRO_5044269426" evidence="1">
    <location>
        <begin position="21"/>
        <end position="244"/>
    </location>
</feature>
<protein>
    <submittedName>
        <fullName evidence="3">Thiol:disulfide interchange protein DsbC</fullName>
    </submittedName>
</protein>
<accession>A0AB36ZWS2</accession>
<dbReference type="InterPro" id="IPR051470">
    <property type="entry name" value="Thiol:disulfide_interchange"/>
</dbReference>
<name>A0AB36ZWS2_9BACT</name>
<dbReference type="SUPFAM" id="SSF52833">
    <property type="entry name" value="Thioredoxin-like"/>
    <property type="match status" value="1"/>
</dbReference>